<dbReference type="OrthoDB" id="3352776at2759"/>
<dbReference type="AlphaFoldDB" id="A0A9W9GM43"/>
<accession>A0A9W9GM43</accession>
<dbReference type="EMBL" id="JAPQKL010000006">
    <property type="protein sequence ID" value="KAJ5124111.1"/>
    <property type="molecule type" value="Genomic_DNA"/>
</dbReference>
<organism evidence="1 2">
    <name type="scientific">Penicillium bovifimosum</name>
    <dbReference type="NCBI Taxonomy" id="126998"/>
    <lineage>
        <taxon>Eukaryota</taxon>
        <taxon>Fungi</taxon>
        <taxon>Dikarya</taxon>
        <taxon>Ascomycota</taxon>
        <taxon>Pezizomycotina</taxon>
        <taxon>Eurotiomycetes</taxon>
        <taxon>Eurotiomycetidae</taxon>
        <taxon>Eurotiales</taxon>
        <taxon>Aspergillaceae</taxon>
        <taxon>Penicillium</taxon>
    </lineage>
</organism>
<reference evidence="1" key="1">
    <citation type="submission" date="2022-11" db="EMBL/GenBank/DDBJ databases">
        <authorList>
            <person name="Petersen C."/>
        </authorList>
    </citation>
    <scope>NUCLEOTIDE SEQUENCE</scope>
    <source>
        <strain evidence="1">IBT 22155</strain>
    </source>
</reference>
<name>A0A9W9GM43_9EURO</name>
<evidence type="ECO:0008006" key="3">
    <source>
        <dbReference type="Google" id="ProtNLM"/>
    </source>
</evidence>
<evidence type="ECO:0000313" key="1">
    <source>
        <dbReference type="EMBL" id="KAJ5124111.1"/>
    </source>
</evidence>
<gene>
    <name evidence="1" type="ORF">N7515_007936</name>
</gene>
<protein>
    <recommendedName>
        <fullName evidence="3">SnoaL-like domain-containing protein</fullName>
    </recommendedName>
</protein>
<dbReference type="RefSeq" id="XP_056518510.1">
    <property type="nucleotide sequence ID" value="XM_056668680.1"/>
</dbReference>
<dbReference type="Gene3D" id="3.10.450.50">
    <property type="match status" value="1"/>
</dbReference>
<sequence>MSEYKNHHTIQPPFHCPTFPHKETSKGIQINQNALPLLPPPPPVHALLEALTTPNTPQSTLLSTFTTSPSPLAHEHGLPQLAPFLGRPFTGQEGLKTYFDLLSTHLSIETMTFEPDADWVVDESCMAVSLRGKATFVWKETGQGWDETFVYRIRVAEECSGSEGQGQGTLKVCEYRVWADTGAAYLARIGGLKGLLGEGGEDVDLGFG</sequence>
<comment type="caution">
    <text evidence="1">The sequence shown here is derived from an EMBL/GenBank/DDBJ whole genome shotgun (WGS) entry which is preliminary data.</text>
</comment>
<dbReference type="GeneID" id="81407850"/>
<keyword evidence="2" id="KW-1185">Reference proteome</keyword>
<reference evidence="1" key="2">
    <citation type="journal article" date="2023" name="IMA Fungus">
        <title>Comparative genomic study of the Penicillium genus elucidates a diverse pangenome and 15 lateral gene transfer events.</title>
        <authorList>
            <person name="Petersen C."/>
            <person name="Sorensen T."/>
            <person name="Nielsen M.R."/>
            <person name="Sondergaard T.E."/>
            <person name="Sorensen J.L."/>
            <person name="Fitzpatrick D.A."/>
            <person name="Frisvad J.C."/>
            <person name="Nielsen K.L."/>
        </authorList>
    </citation>
    <scope>NUCLEOTIDE SEQUENCE</scope>
    <source>
        <strain evidence="1">IBT 22155</strain>
    </source>
</reference>
<proteinExistence type="predicted"/>
<evidence type="ECO:0000313" key="2">
    <source>
        <dbReference type="Proteomes" id="UP001149079"/>
    </source>
</evidence>
<dbReference type="Proteomes" id="UP001149079">
    <property type="component" value="Unassembled WGS sequence"/>
</dbReference>